<accession>A0A319D678</accession>
<evidence type="ECO:0000259" key="2">
    <source>
        <dbReference type="Pfam" id="PF12813"/>
    </source>
</evidence>
<comment type="similarity">
    <text evidence="1">Belongs to the asteroid family.</text>
</comment>
<dbReference type="OrthoDB" id="5297549at2759"/>
<keyword evidence="4" id="KW-1185">Reference proteome</keyword>
<dbReference type="PANTHER" id="PTHR15665:SF1">
    <property type="entry name" value="PROTEIN ASTEROID HOMOLOG 1"/>
    <property type="match status" value="1"/>
</dbReference>
<dbReference type="InterPro" id="IPR026832">
    <property type="entry name" value="Asteroid"/>
</dbReference>
<gene>
    <name evidence="3" type="ORF">BO71DRAFT_382875</name>
</gene>
<name>A0A319D678_9EURO</name>
<dbReference type="Gene3D" id="3.40.50.1010">
    <property type="entry name" value="5'-nuclease"/>
    <property type="match status" value="1"/>
</dbReference>
<dbReference type="InterPro" id="IPR039436">
    <property type="entry name" value="Asteroid_dom"/>
</dbReference>
<dbReference type="InterPro" id="IPR029060">
    <property type="entry name" value="PIN-like_dom_sf"/>
</dbReference>
<dbReference type="AlphaFoldDB" id="A0A319D678"/>
<proteinExistence type="inferred from homology"/>
<evidence type="ECO:0000313" key="4">
    <source>
        <dbReference type="Proteomes" id="UP000247810"/>
    </source>
</evidence>
<organism evidence="3 4">
    <name type="scientific">Aspergillus ellipticus CBS 707.79</name>
    <dbReference type="NCBI Taxonomy" id="1448320"/>
    <lineage>
        <taxon>Eukaryota</taxon>
        <taxon>Fungi</taxon>
        <taxon>Dikarya</taxon>
        <taxon>Ascomycota</taxon>
        <taxon>Pezizomycotina</taxon>
        <taxon>Eurotiomycetes</taxon>
        <taxon>Eurotiomycetidae</taxon>
        <taxon>Eurotiales</taxon>
        <taxon>Aspergillaceae</taxon>
        <taxon>Aspergillus</taxon>
        <taxon>Aspergillus subgen. Circumdati</taxon>
    </lineage>
</organism>
<dbReference type="VEuPathDB" id="FungiDB:BO71DRAFT_382875"/>
<dbReference type="EMBL" id="KZ825908">
    <property type="protein sequence ID" value="PYH92774.1"/>
    <property type="molecule type" value="Genomic_DNA"/>
</dbReference>
<sequence length="627" mass="71229">MGIPFLTRLLYPYSESVTLGDCPGIDCGGKSVKSVVIDGPSLVYHISTRLLSQSDPNLHYPDLQPTCNEVSRGFVTYLLQLKALGVKIEKICFDGALPAQKRDIRLARLEKSRRRLEDLRSKPICMSRDSYQARTIEPETVLRRRNLPAKYSHVPENSFIVPVVFEDLKRRWCRKNIANMIENIQGIDNLAIKDIDWASITVMVPGEADVYCAYLARVTGSSILTNDSDLLLHDLGTIGSVVFLSSVEMEAYDVSHPERSRIRALKLCPALVAHRLGIANLRPLAYELKKSPHIGMDQLIQRLKTNKGSLEDLPAYLQFAEEYQITLGLGEELANQSYPQCFDPRISELYSQYRVWSEQRLTKSLHMYLVILNEDHTRQCAWTKGQLYRNIAYSALNISHPVNTRHAFVNEYVRRGGRIINNQISLGDKEWILTEIRSLLGLLNLIYDIFGTQMASPVYWTMFALYVIYDGQANTTPSTAHLTKFLDVGYMSETPDWADIHLLAQIQSVLYSLRILQQLLGFSGLTEGPVIQTRAVLDNLPPLYMLVRAPCEIREEFNTGCSVNEHVHRLMQLLGQSHHVVDFPRCKTKTQLYPNESEKQASNSLHSFPVTPSVKKPCNIFELLSQE</sequence>
<dbReference type="Proteomes" id="UP000247810">
    <property type="component" value="Unassembled WGS sequence"/>
</dbReference>
<feature type="domain" description="Asteroid" evidence="2">
    <location>
        <begin position="156"/>
        <end position="426"/>
    </location>
</feature>
<dbReference type="Pfam" id="PF12813">
    <property type="entry name" value="XPG_I_2"/>
    <property type="match status" value="1"/>
</dbReference>
<dbReference type="STRING" id="1448320.A0A319D678"/>
<protein>
    <recommendedName>
        <fullName evidence="2">Asteroid domain-containing protein</fullName>
    </recommendedName>
</protein>
<dbReference type="SUPFAM" id="SSF88723">
    <property type="entry name" value="PIN domain-like"/>
    <property type="match status" value="1"/>
</dbReference>
<dbReference type="CDD" id="cd18675">
    <property type="entry name" value="PIN_SpAst1-like"/>
    <property type="match status" value="1"/>
</dbReference>
<evidence type="ECO:0000256" key="1">
    <source>
        <dbReference type="ARBA" id="ARBA00007398"/>
    </source>
</evidence>
<reference evidence="3 4" key="1">
    <citation type="submission" date="2018-02" db="EMBL/GenBank/DDBJ databases">
        <title>The genomes of Aspergillus section Nigri reveals drivers in fungal speciation.</title>
        <authorList>
            <consortium name="DOE Joint Genome Institute"/>
            <person name="Vesth T.C."/>
            <person name="Nybo J."/>
            <person name="Theobald S."/>
            <person name="Brandl J."/>
            <person name="Frisvad J.C."/>
            <person name="Nielsen K.F."/>
            <person name="Lyhne E.K."/>
            <person name="Kogle M.E."/>
            <person name="Kuo A."/>
            <person name="Riley R."/>
            <person name="Clum A."/>
            <person name="Nolan M."/>
            <person name="Lipzen A."/>
            <person name="Salamov A."/>
            <person name="Henrissat B."/>
            <person name="Wiebenga A."/>
            <person name="De vries R.P."/>
            <person name="Grigoriev I.V."/>
            <person name="Mortensen U.H."/>
            <person name="Andersen M.R."/>
            <person name="Baker S.E."/>
        </authorList>
    </citation>
    <scope>NUCLEOTIDE SEQUENCE [LARGE SCALE GENOMIC DNA]</scope>
    <source>
        <strain evidence="3 4">CBS 707.79</strain>
    </source>
</reference>
<dbReference type="PANTHER" id="PTHR15665">
    <property type="entry name" value="ASTEROID PROTEIN"/>
    <property type="match status" value="1"/>
</dbReference>
<evidence type="ECO:0000313" key="3">
    <source>
        <dbReference type="EMBL" id="PYH92774.1"/>
    </source>
</evidence>